<gene>
    <name evidence="2" type="ORF">E1301_Tti017811</name>
</gene>
<keyword evidence="1" id="KW-0175">Coiled coil</keyword>
<feature type="coiled-coil region" evidence="1">
    <location>
        <begin position="274"/>
        <end position="422"/>
    </location>
</feature>
<evidence type="ECO:0000256" key="1">
    <source>
        <dbReference type="SAM" id="Coils"/>
    </source>
</evidence>
<sequence length="982" mass="115083">MGMNNRCRHWQAQRSTRVNVEAGESLPGNMVRRESSVPQDQLVFHEEKCSPVVSEIAQEECYARREAAACFSGLSGSRAVPGSRSDNPADFVPLWWQQLKTLKLSQPEGREDRSQILLVPDQTMFPKIHEKKDTASGMTSGHNDKRFCCSPCIELKAKVLEAKHQEEMLRMQQKHDAEIQKILDRKNGEIDELKSMYGGKQKEVEETVRRLENRVQSLLRESQVIRQTKEKQISELKKMSDQSAESQKNEWEKKLHVAVAEMEQEKFELQKKHTENIQELLEDTNQRLAKMEEDYIAQTHATEKMLKELEARVKRLSVEVENGNLLRQKVTLDKAELEVHIASISAELQEANHRNVSLQREIEQMIEQHEDTLQKLQEKHTADMSHFQQEHAKSVTKASEVIEDMEQTVFFLKQQIQDSEKKRQRQLREQETKMRQEMTDLQHSTDKKLKILQAELVKEQTDGRKRINTMEETLSFDVLLDVLSFRHDELMEWIAFAFTLVRRGVIHLESIRAYVDKEEQLVRLQESQRQQAQQAESALENFKKQVELSAQKTYADMKQQMERVEADLIRSKSLREKQSREFSYQLEELQQRYEQQIVELKLQHEQERTHLLQTHNAEKDSLVQDHQREIGSLEKQTRAAMVQQQTQTQELRKRDAQTVSDLESQVHSLRKELLAAHSQRKQQLIELGLLREEERQRSAHDQQMTLERLRSEMDQMRQDLKKTHEAERELTQEKNNSRMKHLEKEYSQRLAKSAQLIAERQTSLSTVKEESRKVQQNLERRLAEAQSQWDEERRQLNRDADQTSKVFQERVETLQKQLHTAEKKLMSRELENQEQITHVRQECELKIKGLMPAELRQELEDTITSLKSQVNFLQKRAAVLQEELSAVGIRLRWPRSWDYLGALHALCLWQRSHQSLFLQWSQRTCLCSLPCLLRPGSRLRPGFLLCLLRPDAMLLCPGALLLHPGALLLCPGALHRHECAQS</sequence>
<dbReference type="Proteomes" id="UP000324632">
    <property type="component" value="Chromosome 21"/>
</dbReference>
<feature type="coiled-coil region" evidence="1">
    <location>
        <begin position="201"/>
        <end position="228"/>
    </location>
</feature>
<dbReference type="PANTHER" id="PTHR18871">
    <property type="entry name" value="CENTROSOMAL PROTEIN OF 112 KDA"/>
    <property type="match status" value="1"/>
</dbReference>
<accession>A0A5A9N8C7</accession>
<evidence type="ECO:0000313" key="2">
    <source>
        <dbReference type="EMBL" id="KAA0705226.1"/>
    </source>
</evidence>
<feature type="coiled-coil region" evidence="1">
    <location>
        <begin position="856"/>
        <end position="883"/>
    </location>
</feature>
<name>A0A5A9N8C7_9TELE</name>
<dbReference type="EMBL" id="SOYY01000021">
    <property type="protein sequence ID" value="KAA0705226.1"/>
    <property type="molecule type" value="Genomic_DNA"/>
</dbReference>
<evidence type="ECO:0000313" key="3">
    <source>
        <dbReference type="Proteomes" id="UP000324632"/>
    </source>
</evidence>
<feature type="coiled-coil region" evidence="1">
    <location>
        <begin position="515"/>
        <end position="552"/>
    </location>
</feature>
<reference evidence="2 3" key="1">
    <citation type="journal article" date="2019" name="Mol. Ecol. Resour.">
        <title>Chromosome-level genome assembly of Triplophysa tibetana, a fish adapted to the harsh high-altitude environment of the Tibetan Plateau.</title>
        <authorList>
            <person name="Yang X."/>
            <person name="Liu H."/>
            <person name="Ma Z."/>
            <person name="Zou Y."/>
            <person name="Zou M."/>
            <person name="Mao Y."/>
            <person name="Li X."/>
            <person name="Wang H."/>
            <person name="Chen T."/>
            <person name="Wang W."/>
            <person name="Yang R."/>
        </authorList>
    </citation>
    <scope>NUCLEOTIDE SEQUENCE [LARGE SCALE GENOMIC DNA]</scope>
    <source>
        <strain evidence="2">TTIB1903HZAU</strain>
        <tissue evidence="2">Muscle</tissue>
    </source>
</reference>
<protein>
    <submittedName>
        <fullName evidence="2">Centrosomal protein of 112 kDa</fullName>
    </submittedName>
</protein>
<feature type="coiled-coil region" evidence="1">
    <location>
        <begin position="586"/>
        <end position="733"/>
    </location>
</feature>
<dbReference type="PANTHER" id="PTHR18871:SF2">
    <property type="entry name" value="CENTROSOMAL PROTEIN OF 112 KDA"/>
    <property type="match status" value="1"/>
</dbReference>
<dbReference type="InterPro" id="IPR055310">
    <property type="entry name" value="CEP112"/>
</dbReference>
<proteinExistence type="predicted"/>
<feature type="coiled-coil region" evidence="1">
    <location>
        <begin position="768"/>
        <end position="831"/>
    </location>
</feature>
<dbReference type="AlphaFoldDB" id="A0A5A9N8C7"/>
<comment type="caution">
    <text evidence="2">The sequence shown here is derived from an EMBL/GenBank/DDBJ whole genome shotgun (WGS) entry which is preliminary data.</text>
</comment>
<keyword evidence="3" id="KW-1185">Reference proteome</keyword>
<organism evidence="2 3">
    <name type="scientific">Triplophysa tibetana</name>
    <dbReference type="NCBI Taxonomy" id="1572043"/>
    <lineage>
        <taxon>Eukaryota</taxon>
        <taxon>Metazoa</taxon>
        <taxon>Chordata</taxon>
        <taxon>Craniata</taxon>
        <taxon>Vertebrata</taxon>
        <taxon>Euteleostomi</taxon>
        <taxon>Actinopterygii</taxon>
        <taxon>Neopterygii</taxon>
        <taxon>Teleostei</taxon>
        <taxon>Ostariophysi</taxon>
        <taxon>Cypriniformes</taxon>
        <taxon>Nemacheilidae</taxon>
        <taxon>Triplophysa</taxon>
    </lineage>
</organism>